<protein>
    <submittedName>
        <fullName evidence="1">Uncharacterized protein</fullName>
    </submittedName>
</protein>
<dbReference type="AlphaFoldDB" id="A0A094ZYI7"/>
<evidence type="ECO:0000313" key="1">
    <source>
        <dbReference type="EMBL" id="KGB40035.1"/>
    </source>
</evidence>
<feature type="non-terminal residue" evidence="1">
    <location>
        <position position="127"/>
    </location>
</feature>
<name>A0A094ZYI7_SCHHA</name>
<gene>
    <name evidence="1" type="ORF">MS3_08491</name>
</gene>
<organism evidence="1">
    <name type="scientific">Schistosoma haematobium</name>
    <name type="common">Blood fluke</name>
    <dbReference type="NCBI Taxonomy" id="6185"/>
    <lineage>
        <taxon>Eukaryota</taxon>
        <taxon>Metazoa</taxon>
        <taxon>Spiralia</taxon>
        <taxon>Lophotrochozoa</taxon>
        <taxon>Platyhelminthes</taxon>
        <taxon>Trematoda</taxon>
        <taxon>Digenea</taxon>
        <taxon>Strigeidida</taxon>
        <taxon>Schistosomatoidea</taxon>
        <taxon>Schistosomatidae</taxon>
        <taxon>Schistosoma</taxon>
    </lineage>
</organism>
<reference evidence="1" key="1">
    <citation type="journal article" date="2012" name="Nat. Genet.">
        <title>Whole-genome sequence of Schistosoma haematobium.</title>
        <authorList>
            <person name="Young N.D."/>
            <person name="Jex A.R."/>
            <person name="Li B."/>
            <person name="Liu S."/>
            <person name="Yang L."/>
            <person name="Xiong Z."/>
            <person name="Li Y."/>
            <person name="Cantacessi C."/>
            <person name="Hall R.S."/>
            <person name="Xu X."/>
            <person name="Chen F."/>
            <person name="Wu X."/>
            <person name="Zerlotini A."/>
            <person name="Oliveira G."/>
            <person name="Hofmann A."/>
            <person name="Zhang G."/>
            <person name="Fang X."/>
            <person name="Kang Y."/>
            <person name="Campbell B.E."/>
            <person name="Loukas A."/>
            <person name="Ranganathan S."/>
            <person name="Rollinson D."/>
            <person name="Rinaldi G."/>
            <person name="Brindley P.J."/>
            <person name="Yang H."/>
            <person name="Wang J."/>
            <person name="Wang J."/>
            <person name="Gasser R.B."/>
        </authorList>
    </citation>
    <scope>NUCLEOTIDE SEQUENCE [LARGE SCALE GENOMIC DNA]</scope>
</reference>
<accession>A0A094ZYI7</accession>
<proteinExistence type="predicted"/>
<dbReference type="EMBL" id="KL251352">
    <property type="protein sequence ID" value="KGB40035.1"/>
    <property type="molecule type" value="Genomic_DNA"/>
</dbReference>
<feature type="non-terminal residue" evidence="1">
    <location>
        <position position="1"/>
    </location>
</feature>
<sequence>YTDRCKHLSLEPLWHRRLKNNLIFLYKAIYGLSFLTSCPTITHDPAYRLRNNAYTLLTVKHQKQMRCKFFTVWYSLLWNRLPIPIRNCDTFTRFKKLITIFLDSKELQYFLELPPTNEALYYGPPSI</sequence>